<keyword evidence="4" id="KW-0694">RNA-binding</keyword>
<accession>Q53W18</accession>
<keyword evidence="9" id="KW-1185">Reference proteome</keyword>
<dbReference type="Pfam" id="PF03787">
    <property type="entry name" value="RAMPs"/>
    <property type="match status" value="1"/>
</dbReference>
<dbReference type="PANTHER" id="PTHR38007">
    <property type="entry name" value="CRISPR SYSTEM CMS PROTEIN CSM5"/>
    <property type="match status" value="1"/>
</dbReference>
<comment type="function">
    <text evidence="1">This subunit might be involved in maturation of a crRNA intermediate to its mature form.</text>
</comment>
<organism evidence="8 9">
    <name type="scientific">Thermus thermophilus (strain ATCC 27634 / DSM 579 / HB8)</name>
    <dbReference type="NCBI Taxonomy" id="300852"/>
    <lineage>
        <taxon>Bacteria</taxon>
        <taxon>Thermotogati</taxon>
        <taxon>Deinococcota</taxon>
        <taxon>Deinococci</taxon>
        <taxon>Thermales</taxon>
        <taxon>Thermaceae</taxon>
        <taxon>Thermus</taxon>
    </lineage>
</organism>
<dbReference type="SMR" id="Q53W18"/>
<comment type="similarity">
    <text evidence="2">Belongs to the CRISPR-associated Csm5 family.</text>
</comment>
<dbReference type="GO" id="GO:0051607">
    <property type="term" value="P:defense response to virus"/>
    <property type="evidence" value="ECO:0007669"/>
    <property type="project" value="UniProtKB-KW"/>
</dbReference>
<dbReference type="EnsemblBacteria" id="BAD71947">
    <property type="protein sequence ID" value="BAD71947"/>
    <property type="gene ID" value="BAD71947"/>
</dbReference>
<dbReference type="EMBL" id="AP008227">
    <property type="protein sequence ID" value="BAD71947.1"/>
    <property type="molecule type" value="Genomic_DNA"/>
</dbReference>
<geneLocation type="plasmid" evidence="8 9">
    <name>pTT27</name>
</geneLocation>
<dbReference type="HOGENOM" id="CLU_036878_3_0_0"/>
<gene>
    <name evidence="8" type="ordered locus">TTHB151</name>
</gene>
<dbReference type="EMDB" id="EMD-6122"/>
<keyword evidence="8" id="KW-0614">Plasmid</keyword>
<evidence type="ECO:0000256" key="3">
    <source>
        <dbReference type="ARBA" id="ARBA00016113"/>
    </source>
</evidence>
<sequence length="397" mass="44623">MGGPRGLSLGGEGMRFLRSFRLELEALSPVHVGTGEAYPAYAYVPDFARKAVHLLDPAALLLALPEARRRQYLEKVAQGPKAAQEVLRYLLEEDQLPREAVLHTLPASKAFLEALRSATEEALLEYRPLPRSPLGAYLPGSSVKGALRTAWLFHVLVREGKVAVFDRKEGVWRLRAWREGDGGTHVYPSRNPSLYENQAFEGAVLGYAREGKGRRMSLDLYRDPFRAVRLSDSGPVETFLNRLGVFHPHKDTSRMVLLAETFRIGTRFALTLRYHEGLSRDGDGERGVSMPIPPEDLVRALRDYYGKVAEWEEGFAEEHRLKRALEVYRALRERLQDPEAFPLRVGFGSGRLALRLALLLPEDHPEAQEPKTRKTAGAQNPVDGYPLGWMVGRLEPL</sequence>
<dbReference type="NCBIfam" id="TIGR01899">
    <property type="entry name" value="cas_TM1807_csm5"/>
    <property type="match status" value="1"/>
</dbReference>
<evidence type="ECO:0000256" key="1">
    <source>
        <dbReference type="ARBA" id="ARBA00003088"/>
    </source>
</evidence>
<protein>
    <recommendedName>
        <fullName evidence="3">CRISPR system Cms protein Csm5</fullName>
    </recommendedName>
    <alternativeName>
        <fullName evidence="6">CRISPR type III A-associated protein Csm5</fullName>
    </alternativeName>
</protein>
<dbReference type="GO" id="GO:0003723">
    <property type="term" value="F:RNA binding"/>
    <property type="evidence" value="ECO:0007669"/>
    <property type="project" value="UniProtKB-KW"/>
</dbReference>
<reference evidence="8 9" key="1">
    <citation type="submission" date="2004-11" db="EMBL/GenBank/DDBJ databases">
        <title>Complete genome sequence of Thermus thermophilus HB8.</title>
        <authorList>
            <person name="Masui R."/>
            <person name="Kurokawa K."/>
            <person name="Nakagawa N."/>
            <person name="Tokunaga F."/>
            <person name="Koyama Y."/>
            <person name="Shibata T."/>
            <person name="Oshima T."/>
            <person name="Yokoyama S."/>
            <person name="Yasunaga T."/>
            <person name="Kuramitsu S."/>
        </authorList>
    </citation>
    <scope>NUCLEOTIDE SEQUENCE [LARGE SCALE GENOMIC DNA]</scope>
    <source>
        <strain evidence="9">ATCC 27634 / DSM 579 / HB8</strain>
        <plasmid evidence="8 9">pTT27</plasmid>
    </source>
</reference>
<evidence type="ECO:0000256" key="2">
    <source>
        <dbReference type="ARBA" id="ARBA00006680"/>
    </source>
</evidence>
<evidence type="ECO:0000256" key="6">
    <source>
        <dbReference type="ARBA" id="ARBA00031720"/>
    </source>
</evidence>
<evidence type="ECO:0000256" key="5">
    <source>
        <dbReference type="ARBA" id="ARBA00023118"/>
    </source>
</evidence>
<name>Q53W18_THET8</name>
<evidence type="ECO:0000313" key="9">
    <source>
        <dbReference type="Proteomes" id="UP000000532"/>
    </source>
</evidence>
<dbReference type="InterPro" id="IPR010173">
    <property type="entry name" value="CRISPR-assoc_Csm5"/>
</dbReference>
<dbReference type="InterPro" id="IPR005537">
    <property type="entry name" value="RAMP_III_fam"/>
</dbReference>
<evidence type="ECO:0000313" key="8">
    <source>
        <dbReference type="EMBL" id="BAD71947.1"/>
    </source>
</evidence>
<dbReference type="PANTHER" id="PTHR38007:SF1">
    <property type="entry name" value="CRISPR SYSTEM CMS PROTEIN CSM5"/>
    <property type="match status" value="1"/>
</dbReference>
<dbReference type="AlphaFoldDB" id="Q53W18"/>
<keyword evidence="5" id="KW-0051">Antiviral defense</keyword>
<dbReference type="PATRIC" id="fig|300852.9.peg.2099"/>
<feature type="domain" description="CRISPR type III-associated protein" evidence="7">
    <location>
        <begin position="23"/>
        <end position="275"/>
    </location>
</feature>
<evidence type="ECO:0000256" key="4">
    <source>
        <dbReference type="ARBA" id="ARBA00022884"/>
    </source>
</evidence>
<dbReference type="KEGG" id="ttj:TTHB151"/>
<proteinExistence type="inferred from homology"/>
<evidence type="ECO:0000259" key="7">
    <source>
        <dbReference type="Pfam" id="PF03787"/>
    </source>
</evidence>
<dbReference type="Proteomes" id="UP000000532">
    <property type="component" value="Plasmid pTT27"/>
</dbReference>